<organism evidence="1 2">
    <name type="scientific">Thermosulfuriphilus ammonigenes</name>
    <dbReference type="NCBI Taxonomy" id="1936021"/>
    <lineage>
        <taxon>Bacteria</taxon>
        <taxon>Pseudomonadati</taxon>
        <taxon>Thermodesulfobacteriota</taxon>
        <taxon>Thermodesulfobacteria</taxon>
        <taxon>Thermodesulfobacteriales</taxon>
        <taxon>Thermodesulfobacteriaceae</taxon>
        <taxon>Thermosulfuriphilus</taxon>
    </lineage>
</organism>
<dbReference type="Proteomes" id="UP000502179">
    <property type="component" value="Chromosome"/>
</dbReference>
<gene>
    <name evidence="1" type="ORF">G4V39_02120</name>
</gene>
<evidence type="ECO:0000313" key="2">
    <source>
        <dbReference type="Proteomes" id="UP000502179"/>
    </source>
</evidence>
<protein>
    <submittedName>
        <fullName evidence="1">Uncharacterized protein</fullName>
    </submittedName>
</protein>
<reference evidence="1 2" key="1">
    <citation type="submission" date="2020-02" db="EMBL/GenBank/DDBJ databases">
        <title>Genome analysis of Thermosulfuriphilus ammonigenes ST65T, an anaerobic thermophilic chemolithoautotrophic bacterium isolated from a deep-sea hydrothermal vent.</title>
        <authorList>
            <person name="Slobodkina G."/>
            <person name="Allioux M."/>
            <person name="Merkel A."/>
            <person name="Alain K."/>
            <person name="Jebbar M."/>
            <person name="Slobodkin A."/>
        </authorList>
    </citation>
    <scope>NUCLEOTIDE SEQUENCE [LARGE SCALE GENOMIC DNA]</scope>
    <source>
        <strain evidence="1 2">ST65</strain>
    </source>
</reference>
<dbReference type="EMBL" id="CP048877">
    <property type="protein sequence ID" value="QIJ71142.1"/>
    <property type="molecule type" value="Genomic_DNA"/>
</dbReference>
<accession>A0A6G7PU13</accession>
<evidence type="ECO:0000313" key="1">
    <source>
        <dbReference type="EMBL" id="QIJ71142.1"/>
    </source>
</evidence>
<sequence>MISELKFYLLLDRVIIPLYRLVDDPLIGFFLGTFLLAFITVVIGEFTISFVFLANKSYLDRLNNELIKWNNLSVEAIEAGDKEAYKIFNDRANEVFGKVLFFSIAYSAASLWPAPFALGWMQYRFFSVEFPLPFKVPYLGDSVGYIFVFVLLYILAKLVFLYLKPYLPYFRRIKAVLDEYDKEGARLKSFADLMEKSGGVEKTKGLEGRSGT</sequence>
<name>A0A6G7PU13_9BACT</name>
<keyword evidence="2" id="KW-1185">Reference proteome</keyword>
<dbReference type="RefSeq" id="WP_166031364.1">
    <property type="nucleotide sequence ID" value="NZ_CP048877.1"/>
</dbReference>
<dbReference type="AlphaFoldDB" id="A0A6G7PU13"/>
<proteinExistence type="predicted"/>
<dbReference type="KEGG" id="tav:G4V39_02120"/>